<proteinExistence type="predicted"/>
<organism evidence="1 2">
    <name type="scientific">Dryococelus australis</name>
    <dbReference type="NCBI Taxonomy" id="614101"/>
    <lineage>
        <taxon>Eukaryota</taxon>
        <taxon>Metazoa</taxon>
        <taxon>Ecdysozoa</taxon>
        <taxon>Arthropoda</taxon>
        <taxon>Hexapoda</taxon>
        <taxon>Insecta</taxon>
        <taxon>Pterygota</taxon>
        <taxon>Neoptera</taxon>
        <taxon>Polyneoptera</taxon>
        <taxon>Phasmatodea</taxon>
        <taxon>Verophasmatodea</taxon>
        <taxon>Anareolatae</taxon>
        <taxon>Phasmatidae</taxon>
        <taxon>Eurycanthinae</taxon>
        <taxon>Dryococelus</taxon>
    </lineage>
</organism>
<sequence>MRRGVWECRPDTHVAAGPRSAAMWRMATSRVVIPVGEQHPTSVPYFLSHSSNIPDSYRGSQLTPPLVVHTSAKFLRFCFSAGLGTHFTTSLIGNATTADSVGYVDNTRNDWHKACKQRTPGDYLRHSLFPLAVISSLRSTFRRSSRDEQRRVITGRRAYESGLKIPDISELSIFAAILMLEDQFLANRDRAGRHLWSAGFLGDLPFPPPLHSGAAPYSPHFIFIGSQQLDVKSGPNLFTRWPYAVCRRHESPKYATGFPLDSELNSDVSFLVSPPESATYALQRTRAFVIGDRSAGLTSVLPRVLWRRSLQSRDCPAVSVVSEVHSLLVGERGEAAIVRVSHLVNTPAFYFLLGPDKWFRLFCQDYLPLPGYSRGNKVPACLHLPLPRARLPRSQGRNAISQFVSALPSLPPPLIPFCHTQAPSNSKGGVPKRYSGTVLPTLKHFHTKESKLIFSCNSDRPWGPGWSRTGELSNQPVMGVRLCLVGQLRPLGSGCSFSFIPPPLLLKSISTSTMVRAGNTVDNAVADGVRTMRWVSDGPARARAASSGDLYFSSAVMTHEPAARPKTEARSGSRGGGASMKGLSGVPEVLGFSWVKTRCAAHSNVQNKSWVPRGSAVLAPALAVLIKGWTLGGSG</sequence>
<reference evidence="1 2" key="1">
    <citation type="submission" date="2023-02" db="EMBL/GenBank/DDBJ databases">
        <title>LHISI_Scaffold_Assembly.</title>
        <authorList>
            <person name="Stuart O.P."/>
            <person name="Cleave R."/>
            <person name="Magrath M.J.L."/>
            <person name="Mikheyev A.S."/>
        </authorList>
    </citation>
    <scope>NUCLEOTIDE SEQUENCE [LARGE SCALE GENOMIC DNA]</scope>
    <source>
        <strain evidence="1">Daus_M_001</strain>
        <tissue evidence="1">Leg muscle</tissue>
    </source>
</reference>
<gene>
    <name evidence="1" type="ORF">PR048_006007</name>
</gene>
<evidence type="ECO:0000313" key="2">
    <source>
        <dbReference type="Proteomes" id="UP001159363"/>
    </source>
</evidence>
<accession>A0ABQ9I9V2</accession>
<protein>
    <submittedName>
        <fullName evidence="1">Uncharacterized protein</fullName>
    </submittedName>
</protein>
<name>A0ABQ9I9V2_9NEOP</name>
<dbReference type="Proteomes" id="UP001159363">
    <property type="component" value="Chromosome 2"/>
</dbReference>
<keyword evidence="2" id="KW-1185">Reference proteome</keyword>
<dbReference type="EMBL" id="JARBHB010000002">
    <property type="protein sequence ID" value="KAJ8893416.1"/>
    <property type="molecule type" value="Genomic_DNA"/>
</dbReference>
<comment type="caution">
    <text evidence="1">The sequence shown here is derived from an EMBL/GenBank/DDBJ whole genome shotgun (WGS) entry which is preliminary data.</text>
</comment>
<evidence type="ECO:0000313" key="1">
    <source>
        <dbReference type="EMBL" id="KAJ8893416.1"/>
    </source>
</evidence>